<dbReference type="AlphaFoldDB" id="A0A814AQ66"/>
<evidence type="ECO:0000256" key="3">
    <source>
        <dbReference type="ARBA" id="ARBA00022679"/>
    </source>
</evidence>
<dbReference type="GO" id="GO:0005829">
    <property type="term" value="C:cytosol"/>
    <property type="evidence" value="ECO:0007669"/>
    <property type="project" value="TreeGrafter"/>
</dbReference>
<dbReference type="Proteomes" id="UP000663828">
    <property type="component" value="Unassembled WGS sequence"/>
</dbReference>
<dbReference type="PROSITE" id="PS51681">
    <property type="entry name" value="SAM_MT_NNMT_PNMT_TEMT"/>
    <property type="match status" value="1"/>
</dbReference>
<comment type="similarity">
    <text evidence="1">Belongs to the class I-like SAM-binding methyltransferase superfamily. NNMT/PNMT/TEMT family.</text>
</comment>
<comment type="caution">
    <text evidence="5">The sequence shown here is derived from an EMBL/GenBank/DDBJ whole genome shotgun (WGS) entry which is preliminary data.</text>
</comment>
<dbReference type="PANTHER" id="PTHR10867:SF17">
    <property type="entry name" value="NICOTINAMIDE N-METHYLTRANSFERASE"/>
    <property type="match status" value="1"/>
</dbReference>
<evidence type="ECO:0008006" key="7">
    <source>
        <dbReference type="Google" id="ProtNLM"/>
    </source>
</evidence>
<keyword evidence="2" id="KW-0489">Methyltransferase</keyword>
<protein>
    <recommendedName>
        <fullName evidence="7">Nicotinamide N-methyltransferase-like protein</fullName>
    </recommendedName>
</protein>
<name>A0A814AQ66_ADIRI</name>
<proteinExistence type="inferred from homology"/>
<organism evidence="5 6">
    <name type="scientific">Adineta ricciae</name>
    <name type="common">Rotifer</name>
    <dbReference type="NCBI Taxonomy" id="249248"/>
    <lineage>
        <taxon>Eukaryota</taxon>
        <taxon>Metazoa</taxon>
        <taxon>Spiralia</taxon>
        <taxon>Gnathifera</taxon>
        <taxon>Rotifera</taxon>
        <taxon>Eurotatoria</taxon>
        <taxon>Bdelloidea</taxon>
        <taxon>Adinetida</taxon>
        <taxon>Adinetidae</taxon>
        <taxon>Adineta</taxon>
    </lineage>
</organism>
<sequence>MSTSDSSTASKKTLHTNDYLTKFNTDAYLSAYSFFEVNPSFDCLLKKMINIFVQNKHRIGHGQALEFGGGPALFSSFILAQYVNSITFTDYTPSNLKAIEDWIEQNDDAHDWTEMFEFISNDQLANLNNWEHRLRDALNYGKRLKCADVNGDHCPVLNGQDRYDVILSSLCLDYACLTLETYKNTLKRMKNLLKPGGCVILTHGRNQTFYTVLDKDFFALPVDEKKVHDALAEAGFTDIQVTGIDKPRNKYADADGYVVACAFKSNEE</sequence>
<dbReference type="SUPFAM" id="SSF53335">
    <property type="entry name" value="S-adenosyl-L-methionine-dependent methyltransferases"/>
    <property type="match status" value="1"/>
</dbReference>
<gene>
    <name evidence="5" type="ORF">XAT740_LOCUS8888</name>
</gene>
<dbReference type="InterPro" id="IPR029063">
    <property type="entry name" value="SAM-dependent_MTases_sf"/>
</dbReference>
<keyword evidence="3" id="KW-0808">Transferase</keyword>
<evidence type="ECO:0000256" key="2">
    <source>
        <dbReference type="ARBA" id="ARBA00022603"/>
    </source>
</evidence>
<reference evidence="5" key="1">
    <citation type="submission" date="2021-02" db="EMBL/GenBank/DDBJ databases">
        <authorList>
            <person name="Nowell W R."/>
        </authorList>
    </citation>
    <scope>NUCLEOTIDE SEQUENCE</scope>
</reference>
<keyword evidence="6" id="KW-1185">Reference proteome</keyword>
<dbReference type="EMBL" id="CAJNOR010000449">
    <property type="protein sequence ID" value="CAF0918032.1"/>
    <property type="molecule type" value="Genomic_DNA"/>
</dbReference>
<evidence type="ECO:0000313" key="6">
    <source>
        <dbReference type="Proteomes" id="UP000663828"/>
    </source>
</evidence>
<keyword evidence="4" id="KW-0949">S-adenosyl-L-methionine</keyword>
<evidence type="ECO:0000313" key="5">
    <source>
        <dbReference type="EMBL" id="CAF0918032.1"/>
    </source>
</evidence>
<evidence type="ECO:0000256" key="1">
    <source>
        <dbReference type="ARBA" id="ARBA00007996"/>
    </source>
</evidence>
<dbReference type="PANTHER" id="PTHR10867">
    <property type="entry name" value="NNMT/PNMT/TEMT FAMILY MEMBER"/>
    <property type="match status" value="1"/>
</dbReference>
<dbReference type="GO" id="GO:0032259">
    <property type="term" value="P:methylation"/>
    <property type="evidence" value="ECO:0007669"/>
    <property type="project" value="UniProtKB-KW"/>
</dbReference>
<dbReference type="GO" id="GO:0008170">
    <property type="term" value="F:N-methyltransferase activity"/>
    <property type="evidence" value="ECO:0007669"/>
    <property type="project" value="TreeGrafter"/>
</dbReference>
<dbReference type="Gene3D" id="3.40.50.150">
    <property type="entry name" value="Vaccinia Virus protein VP39"/>
    <property type="match status" value="1"/>
</dbReference>
<dbReference type="Pfam" id="PF01234">
    <property type="entry name" value="NNMT_PNMT_TEMT"/>
    <property type="match status" value="1"/>
</dbReference>
<evidence type="ECO:0000256" key="4">
    <source>
        <dbReference type="ARBA" id="ARBA00022691"/>
    </source>
</evidence>
<accession>A0A814AQ66</accession>
<dbReference type="InterPro" id="IPR000940">
    <property type="entry name" value="NNMT_TEMT_trans"/>
</dbReference>